<dbReference type="Proteomes" id="UP000002499">
    <property type="component" value="Unassembled WGS sequence"/>
</dbReference>
<dbReference type="eggNOG" id="ENOG502S7F7">
    <property type="taxonomic scope" value="Eukaryota"/>
</dbReference>
<dbReference type="Gene3D" id="2.40.50.40">
    <property type="match status" value="1"/>
</dbReference>
<dbReference type="InterPro" id="IPR016197">
    <property type="entry name" value="Chromo-like_dom_sf"/>
</dbReference>
<dbReference type="CDD" id="cd18966">
    <property type="entry name" value="chromodomain"/>
    <property type="match status" value="1"/>
</dbReference>
<evidence type="ECO:0000313" key="5">
    <source>
        <dbReference type="Proteomes" id="UP000002499"/>
    </source>
</evidence>
<dbReference type="Pfam" id="PF00385">
    <property type="entry name" value="Chromo"/>
    <property type="match status" value="1"/>
</dbReference>
<feature type="region of interest" description="Disordered" evidence="2">
    <location>
        <begin position="250"/>
        <end position="312"/>
    </location>
</feature>
<evidence type="ECO:0000259" key="3">
    <source>
        <dbReference type="SMART" id="SM00298"/>
    </source>
</evidence>
<feature type="domain" description="Chromo" evidence="3">
    <location>
        <begin position="62"/>
        <end position="113"/>
    </location>
</feature>
<dbReference type="SUPFAM" id="SSF54160">
    <property type="entry name" value="Chromo domain-like"/>
    <property type="match status" value="1"/>
</dbReference>
<keyword evidence="5" id="KW-1185">Reference proteome</keyword>
<comment type="subunit">
    <text evidence="1">Component of the NuA4 histone acetyltransferase complex.</text>
</comment>
<dbReference type="GO" id="GO:0006338">
    <property type="term" value="P:chromatin remodeling"/>
    <property type="evidence" value="ECO:0007669"/>
    <property type="project" value="UniProtKB-ARBA"/>
</dbReference>
<evidence type="ECO:0000256" key="2">
    <source>
        <dbReference type="SAM" id="MobiDB-lite"/>
    </source>
</evidence>
<dbReference type="InParanoid" id="E9EDW6"/>
<feature type="compositionally biased region" description="Polar residues" evidence="2">
    <location>
        <begin position="226"/>
        <end position="238"/>
    </location>
</feature>
<evidence type="ECO:0000256" key="1">
    <source>
        <dbReference type="ARBA" id="ARBA00011353"/>
    </source>
</evidence>
<organism evidence="5">
    <name type="scientific">Metarhizium acridum (strain CQMa 102)</name>
    <dbReference type="NCBI Taxonomy" id="655827"/>
    <lineage>
        <taxon>Eukaryota</taxon>
        <taxon>Fungi</taxon>
        <taxon>Dikarya</taxon>
        <taxon>Ascomycota</taxon>
        <taxon>Pezizomycotina</taxon>
        <taxon>Sordariomycetes</taxon>
        <taxon>Hypocreomycetidae</taxon>
        <taxon>Hypocreales</taxon>
        <taxon>Clavicipitaceae</taxon>
        <taxon>Metarhizium</taxon>
    </lineage>
</organism>
<dbReference type="STRING" id="655827.E9EDW6"/>
<proteinExistence type="predicted"/>
<dbReference type="SMART" id="SM00298">
    <property type="entry name" value="CHROMO"/>
    <property type="match status" value="1"/>
</dbReference>
<feature type="compositionally biased region" description="Low complexity" evidence="2">
    <location>
        <begin position="253"/>
        <end position="263"/>
    </location>
</feature>
<dbReference type="InterPro" id="IPR023780">
    <property type="entry name" value="Chromo_domain"/>
</dbReference>
<dbReference type="EMBL" id="GL698562">
    <property type="protein sequence ID" value="EFY85892.1"/>
    <property type="molecule type" value="Genomic_DNA"/>
</dbReference>
<accession>E9EDW6</accession>
<dbReference type="OrthoDB" id="436852at2759"/>
<name>E9EDW6_METAQ</name>
<evidence type="ECO:0000313" key="4">
    <source>
        <dbReference type="EMBL" id="EFY85892.1"/>
    </source>
</evidence>
<dbReference type="OMA" id="IIWDPLA"/>
<sequence>MTLTEASLCFLHLSHDNASHLDVTDSYLTALMTSEDLSLSDPSSDESLSLSSASDEAFPQDEWAVRRILAEAKVQGEIKYLIDWDGFDLCDATWEPAAHLSEGLLADWLATKKKTGKKTVPGFKIDQWRQAVNDDIRVKYAKHTKRNQQRALLGLGQSELDCTLEQWINSVQGPSEDESTDTNEEPTQKEYSAHVSEPSAAGPRIVGQSPCRINDQTNEQKARSSPCESQGTQENRTLSTMEGPVLQLEYQTSHSPPESPQESPENEKMSSLQSAQAGLCASDSQKSKLGSTSKSKGARKQPESPPKTAVTFRVPSVDSALMSNVFVGGKKRKAQRNLLDALSDPSRPPKFLNYHKQRLIEKGLRDKEGVTPPRKEANEPLRVHPIQAIMQPINATSESGQSRGILVPRSSLGHVIPKPSAKKKTVHWEDDLISQKPQSQTKVESLFVSDEPSIVALKGNLRVMGASVESPAKKSPLISSVQHAPSCDRSTISRPCQFGSPDGLFATLEFRDLHLKNKPSWSSCFGGSDRLVFCYVCTVHDLLSQTACGALEELSICRGTTSCSAMDRNVLMLVANRLQSGYFAAVCFQNDFCILIFCPSFLDWTDASPDIASSPYESIGLSFLIFKPNPLFTKSMLASVNPLSSRAPDFIPGSLGAFNFFFGTTYRDLVFSRKGDKTTNNFFLAFPPSYHEEAVFISQWLRESAPNCNIKSSLQPGQWSNFLTFDSSTVIFHEEVLWTIPSLPNISSILHSQSWNPECFVLSPSGDFGQNDQPFYRTGPIEGNYRLAQVFSQGTVILLTPSFVVSQPAQAYSFLKWFWQHYTDHGTKRGPARLAVCSDICDWLFDLSQSQGATREVSEACHPGIRATERLVEILLKCCNLMQYITGESENFEEGPLVYAPDVLDGNDEQSLVNWFGSWAMLHIQNFRKFLVLGSSYQTEARLSRVIRPVQFVTCCTEHLPPQEIVTVQTPYVLQPGAARIIPEATLAAKTVEFLTDIERGYGDLSFSPLVLYRYPITCWDSGIISQLGDFKSYFKDYGDWFNHFKEPFFSRPMGLSSINMLPNYKNTYLGLFYTIDEKRKPVRSSSPEGQVQKLRPWIAIYRPADIHTRPWKSMELLIWDPYIRNSVFKGNGFCEGELLVAQERLVGYIVDRTGDLKTTLPLERVWVGPFDDHQDDGFVDPFDCVLSWIKAISNSVKERLPLHEKHLSSRGWKKLSLGDLLTRAAEGNVPRQISETRSASKQCLPLRTVFPAPKPNTGPRKSSICNNRLQEAVLRHEDSSEICFTFQPTLKWYGEQVTAGRGFQHIKVSDWQTFFTRHKIHDPED</sequence>
<dbReference type="HOGENOM" id="CLU_002208_0_0_1"/>
<feature type="region of interest" description="Disordered" evidence="2">
    <location>
        <begin position="171"/>
        <end position="238"/>
    </location>
</feature>
<dbReference type="InterPro" id="IPR000953">
    <property type="entry name" value="Chromo/chromo_shadow_dom"/>
</dbReference>
<gene>
    <name evidence="4" type="ORF">MAC_08038</name>
</gene>
<reference evidence="4 5" key="1">
    <citation type="journal article" date="2011" name="PLoS Genet.">
        <title>Genome sequencing and comparative transcriptomics of the model entomopathogenic fungi Metarhizium anisopliae and M. acridum.</title>
        <authorList>
            <person name="Gao Q."/>
            <person name="Jin K."/>
            <person name="Ying S.H."/>
            <person name="Zhang Y."/>
            <person name="Xiao G."/>
            <person name="Shang Y."/>
            <person name="Duan Z."/>
            <person name="Hu X."/>
            <person name="Xie X.Q."/>
            <person name="Zhou G."/>
            <person name="Peng G."/>
            <person name="Luo Z."/>
            <person name="Huang W."/>
            <person name="Wang B."/>
            <person name="Fang W."/>
            <person name="Wang S."/>
            <person name="Zhong Y."/>
            <person name="Ma L.J."/>
            <person name="St Leger R.J."/>
            <person name="Zhao G.P."/>
            <person name="Pei Y."/>
            <person name="Feng M.G."/>
            <person name="Xia Y."/>
            <person name="Wang C."/>
        </authorList>
    </citation>
    <scope>NUCLEOTIDE SEQUENCE [LARGE SCALE GENOMIC DNA]</scope>
    <source>
        <strain evidence="4 5">CQMa 102</strain>
    </source>
</reference>
<feature type="compositionally biased region" description="Acidic residues" evidence="2">
    <location>
        <begin position="175"/>
        <end position="184"/>
    </location>
</feature>
<protein>
    <submittedName>
        <fullName evidence="4">Chromo domain-containing protein</fullName>
    </submittedName>
</protein>